<keyword evidence="3" id="KW-1185">Reference proteome</keyword>
<organism evidence="2 3">
    <name type="scientific">Elysia crispata</name>
    <name type="common">lettuce slug</name>
    <dbReference type="NCBI Taxonomy" id="231223"/>
    <lineage>
        <taxon>Eukaryota</taxon>
        <taxon>Metazoa</taxon>
        <taxon>Spiralia</taxon>
        <taxon>Lophotrochozoa</taxon>
        <taxon>Mollusca</taxon>
        <taxon>Gastropoda</taxon>
        <taxon>Heterobranchia</taxon>
        <taxon>Euthyneura</taxon>
        <taxon>Panpulmonata</taxon>
        <taxon>Sacoglossa</taxon>
        <taxon>Placobranchoidea</taxon>
        <taxon>Plakobranchidae</taxon>
        <taxon>Elysia</taxon>
    </lineage>
</organism>
<gene>
    <name evidence="2" type="ORF">RRG08_012335</name>
</gene>
<evidence type="ECO:0000313" key="3">
    <source>
        <dbReference type="Proteomes" id="UP001283361"/>
    </source>
</evidence>
<reference evidence="2" key="1">
    <citation type="journal article" date="2023" name="G3 (Bethesda)">
        <title>A reference genome for the long-term kleptoplast-retaining sea slug Elysia crispata morphotype clarki.</title>
        <authorList>
            <person name="Eastman K.E."/>
            <person name="Pendleton A.L."/>
            <person name="Shaikh M.A."/>
            <person name="Suttiyut T."/>
            <person name="Ogas R."/>
            <person name="Tomko P."/>
            <person name="Gavelis G."/>
            <person name="Widhalm J.R."/>
            <person name="Wisecaver J.H."/>
        </authorList>
    </citation>
    <scope>NUCLEOTIDE SEQUENCE</scope>
    <source>
        <strain evidence="2">ECLA1</strain>
    </source>
</reference>
<feature type="signal peptide" evidence="1">
    <location>
        <begin position="1"/>
        <end position="25"/>
    </location>
</feature>
<comment type="caution">
    <text evidence="2">The sequence shown here is derived from an EMBL/GenBank/DDBJ whole genome shotgun (WGS) entry which is preliminary data.</text>
</comment>
<feature type="chain" id="PRO_5041972336" evidence="1">
    <location>
        <begin position="26"/>
        <end position="68"/>
    </location>
</feature>
<keyword evidence="1" id="KW-0732">Signal</keyword>
<evidence type="ECO:0000256" key="1">
    <source>
        <dbReference type="SAM" id="SignalP"/>
    </source>
</evidence>
<name>A0AAE1BAQ7_9GAST</name>
<evidence type="ECO:0000313" key="2">
    <source>
        <dbReference type="EMBL" id="KAK3802823.1"/>
    </source>
</evidence>
<protein>
    <submittedName>
        <fullName evidence="2">Uncharacterized protein</fullName>
    </submittedName>
</protein>
<accession>A0AAE1BAQ7</accession>
<dbReference type="EMBL" id="JAWDGP010000216">
    <property type="protein sequence ID" value="KAK3802823.1"/>
    <property type="molecule type" value="Genomic_DNA"/>
</dbReference>
<dbReference type="Proteomes" id="UP001283361">
    <property type="component" value="Unassembled WGS sequence"/>
</dbReference>
<sequence length="68" mass="7907">MMVPQPMLSFMVLLALMSHIITTYSTEIEQRLKVSINNEIKESHLQSVCDGRNENGMEVEYFYVHENS</sequence>
<proteinExistence type="predicted"/>
<dbReference type="AlphaFoldDB" id="A0AAE1BAQ7"/>